<comment type="similarity">
    <text evidence="2 10">Belongs to the ABC-4 integral membrane protein family. FtsX subfamily.</text>
</comment>
<accession>A0A1F6UVV9</accession>
<organism evidence="14 15">
    <name type="scientific">Candidatus Nomurabacteria bacterium RIFCSPHIGHO2_01_FULL_39_9</name>
    <dbReference type="NCBI Taxonomy" id="1801735"/>
    <lineage>
        <taxon>Bacteria</taxon>
        <taxon>Candidatus Nomuraibacteriota</taxon>
    </lineage>
</organism>
<dbReference type="Pfam" id="PF18075">
    <property type="entry name" value="FtsX_ECD"/>
    <property type="match status" value="1"/>
</dbReference>
<evidence type="ECO:0000256" key="1">
    <source>
        <dbReference type="ARBA" id="ARBA00004651"/>
    </source>
</evidence>
<dbReference type="EMBL" id="MFTL01000015">
    <property type="protein sequence ID" value="OGI61517.1"/>
    <property type="molecule type" value="Genomic_DNA"/>
</dbReference>
<comment type="subcellular location">
    <subcellularLocation>
        <location evidence="1">Cell membrane</location>
        <topology evidence="1">Multi-pass membrane protein</topology>
    </subcellularLocation>
</comment>
<feature type="transmembrane region" description="Helical" evidence="11">
    <location>
        <begin position="277"/>
        <end position="301"/>
    </location>
</feature>
<feature type="transmembrane region" description="Helical" evidence="11">
    <location>
        <begin position="182"/>
        <end position="210"/>
    </location>
</feature>
<evidence type="ECO:0000313" key="15">
    <source>
        <dbReference type="Proteomes" id="UP000182253"/>
    </source>
</evidence>
<proteinExistence type="inferred from homology"/>
<dbReference type="PIRSF" id="PIRSF003097">
    <property type="entry name" value="FtsX"/>
    <property type="match status" value="1"/>
</dbReference>
<dbReference type="InterPro" id="IPR040690">
    <property type="entry name" value="FtsX_ECD"/>
</dbReference>
<evidence type="ECO:0000259" key="12">
    <source>
        <dbReference type="Pfam" id="PF02687"/>
    </source>
</evidence>
<evidence type="ECO:0000256" key="7">
    <source>
        <dbReference type="ARBA" id="ARBA00022989"/>
    </source>
</evidence>
<feature type="domain" description="FtsX extracellular" evidence="13">
    <location>
        <begin position="58"/>
        <end position="145"/>
    </location>
</feature>
<evidence type="ECO:0000256" key="5">
    <source>
        <dbReference type="ARBA" id="ARBA00022618"/>
    </source>
</evidence>
<feature type="transmembrane region" description="Helical" evidence="11">
    <location>
        <begin position="231"/>
        <end position="257"/>
    </location>
</feature>
<reference evidence="14 15" key="1">
    <citation type="journal article" date="2016" name="Nat. Commun.">
        <title>Thousands of microbial genomes shed light on interconnected biogeochemical processes in an aquifer system.</title>
        <authorList>
            <person name="Anantharaman K."/>
            <person name="Brown C.T."/>
            <person name="Hug L.A."/>
            <person name="Sharon I."/>
            <person name="Castelle C.J."/>
            <person name="Probst A.J."/>
            <person name="Thomas B.C."/>
            <person name="Singh A."/>
            <person name="Wilkins M.J."/>
            <person name="Karaoz U."/>
            <person name="Brodie E.L."/>
            <person name="Williams K.H."/>
            <person name="Hubbard S.S."/>
            <person name="Banfield J.F."/>
        </authorList>
    </citation>
    <scope>NUCLEOTIDE SEQUENCE [LARGE SCALE GENOMIC DNA]</scope>
</reference>
<dbReference type="PANTHER" id="PTHR47755:SF1">
    <property type="entry name" value="CELL DIVISION PROTEIN FTSX"/>
    <property type="match status" value="1"/>
</dbReference>
<feature type="transmembrane region" description="Helical" evidence="11">
    <location>
        <begin position="21"/>
        <end position="43"/>
    </location>
</feature>
<dbReference type="GO" id="GO:0005886">
    <property type="term" value="C:plasma membrane"/>
    <property type="evidence" value="ECO:0007669"/>
    <property type="project" value="UniProtKB-SubCell"/>
</dbReference>
<keyword evidence="4 10" id="KW-1003">Cell membrane</keyword>
<evidence type="ECO:0000259" key="13">
    <source>
        <dbReference type="Pfam" id="PF18075"/>
    </source>
</evidence>
<keyword evidence="8 10" id="KW-0472">Membrane</keyword>
<evidence type="ECO:0000256" key="10">
    <source>
        <dbReference type="PIRNR" id="PIRNR003097"/>
    </source>
</evidence>
<dbReference type="STRING" id="1801735.A2645_02070"/>
<keyword evidence="9 10" id="KW-0131">Cell cycle</keyword>
<evidence type="ECO:0000256" key="11">
    <source>
        <dbReference type="SAM" id="Phobius"/>
    </source>
</evidence>
<evidence type="ECO:0000256" key="4">
    <source>
        <dbReference type="ARBA" id="ARBA00022475"/>
    </source>
</evidence>
<feature type="domain" description="ABC3 transporter permease C-terminal" evidence="12">
    <location>
        <begin position="186"/>
        <end position="305"/>
    </location>
</feature>
<evidence type="ECO:0000313" key="14">
    <source>
        <dbReference type="EMBL" id="OGI61517.1"/>
    </source>
</evidence>
<evidence type="ECO:0000256" key="3">
    <source>
        <dbReference type="ARBA" id="ARBA00021907"/>
    </source>
</evidence>
<comment type="caution">
    <text evidence="14">The sequence shown here is derived from an EMBL/GenBank/DDBJ whole genome shotgun (WGS) entry which is preliminary data.</text>
</comment>
<evidence type="ECO:0000256" key="8">
    <source>
        <dbReference type="ARBA" id="ARBA00023136"/>
    </source>
</evidence>
<dbReference type="GO" id="GO:0051301">
    <property type="term" value="P:cell division"/>
    <property type="evidence" value="ECO:0007669"/>
    <property type="project" value="UniProtKB-KW"/>
</dbReference>
<dbReference type="Pfam" id="PF02687">
    <property type="entry name" value="FtsX"/>
    <property type="match status" value="1"/>
</dbReference>
<sequence>MFTNLRRIIRSGFINFKRSGSVSFSSVLVMTITLCVFVGLIFLQSVLFNTLEQIKKQVDVTVYFNTDAKESAILSLKSAIEKLPEVDSSVYVSAEEALKRFQDKHSGDYLTLQALEELGDNPLGAELNIKAKDVAHYESISNFLDKESVLTKGETSIINKIDYRQNKEIISRLNSITNNARLLGLIVSGVLVLLSVIIVYNTIRLTIYISRDEIKVMRLVGATRRYIGGPFIVEGIIYGFLSAVLAMIVFYPVSLWLGNNMAGFFGLNLYNYYLANFFQIFVIILGAGVVLGAFSSFLAILRYINK</sequence>
<evidence type="ECO:0000256" key="9">
    <source>
        <dbReference type="ARBA" id="ARBA00023306"/>
    </source>
</evidence>
<keyword evidence="6 11" id="KW-0812">Transmembrane</keyword>
<evidence type="ECO:0000256" key="6">
    <source>
        <dbReference type="ARBA" id="ARBA00022692"/>
    </source>
</evidence>
<evidence type="ECO:0000256" key="2">
    <source>
        <dbReference type="ARBA" id="ARBA00007379"/>
    </source>
</evidence>
<dbReference type="Proteomes" id="UP000182253">
    <property type="component" value="Unassembled WGS sequence"/>
</dbReference>
<dbReference type="InterPro" id="IPR003838">
    <property type="entry name" value="ABC3_permease_C"/>
</dbReference>
<name>A0A1F6UVV9_9BACT</name>
<dbReference type="InterPro" id="IPR004513">
    <property type="entry name" value="FtsX"/>
</dbReference>
<protein>
    <recommendedName>
        <fullName evidence="3 10">Cell division protein FtsX</fullName>
    </recommendedName>
</protein>
<dbReference type="PANTHER" id="PTHR47755">
    <property type="entry name" value="CELL DIVISION PROTEIN FTSX"/>
    <property type="match status" value="1"/>
</dbReference>
<dbReference type="Gene3D" id="3.30.70.3040">
    <property type="match status" value="1"/>
</dbReference>
<keyword evidence="7 11" id="KW-1133">Transmembrane helix</keyword>
<dbReference type="AlphaFoldDB" id="A0A1F6UVV9"/>
<gene>
    <name evidence="14" type="ORF">A2645_02070</name>
</gene>
<keyword evidence="5 10" id="KW-0132">Cell division</keyword>